<dbReference type="GO" id="GO:0071949">
    <property type="term" value="F:FAD binding"/>
    <property type="evidence" value="ECO:0007669"/>
    <property type="project" value="InterPro"/>
</dbReference>
<evidence type="ECO:0000259" key="1">
    <source>
        <dbReference type="PROSITE" id="PS51387"/>
    </source>
</evidence>
<evidence type="ECO:0000313" key="3">
    <source>
        <dbReference type="Proteomes" id="UP000184440"/>
    </source>
</evidence>
<dbReference type="EMBL" id="FRCS01000001">
    <property type="protein sequence ID" value="SHM23834.1"/>
    <property type="molecule type" value="Genomic_DNA"/>
</dbReference>
<feature type="domain" description="FAD-binding PCMH-type" evidence="1">
    <location>
        <begin position="1"/>
        <end position="171"/>
    </location>
</feature>
<dbReference type="PANTHER" id="PTHR42659:SF9">
    <property type="entry name" value="XANTHINE DEHYDROGENASE FAD-BINDING SUBUNIT XDHB-RELATED"/>
    <property type="match status" value="1"/>
</dbReference>
<dbReference type="SUPFAM" id="SSF56176">
    <property type="entry name" value="FAD-binding/transporter-associated domain-like"/>
    <property type="match status" value="1"/>
</dbReference>
<dbReference type="PANTHER" id="PTHR42659">
    <property type="entry name" value="XANTHINE DEHYDROGENASE SUBUNIT C-RELATED"/>
    <property type="match status" value="1"/>
</dbReference>
<reference evidence="2 3" key="1">
    <citation type="submission" date="2016-11" db="EMBL/GenBank/DDBJ databases">
        <authorList>
            <person name="Jaros S."/>
            <person name="Januszkiewicz K."/>
            <person name="Wedrychowicz H."/>
        </authorList>
    </citation>
    <scope>NUCLEOTIDE SEQUENCE [LARGE SCALE GENOMIC DNA]</scope>
    <source>
        <strain evidence="2 3">DSM 46144</strain>
    </source>
</reference>
<dbReference type="RefSeq" id="WP_073250196.1">
    <property type="nucleotide sequence ID" value="NZ_FRCS01000001.1"/>
</dbReference>
<dbReference type="InterPro" id="IPR016166">
    <property type="entry name" value="FAD-bd_PCMH"/>
</dbReference>
<keyword evidence="3" id="KW-1185">Reference proteome</keyword>
<dbReference type="Pfam" id="PF00941">
    <property type="entry name" value="FAD_binding_5"/>
    <property type="match status" value="1"/>
</dbReference>
<gene>
    <name evidence="2" type="ORF">SAMN05443668_10179</name>
</gene>
<accession>A0A1M7H5F3</accession>
<dbReference type="Proteomes" id="UP000184440">
    <property type="component" value="Unassembled WGS sequence"/>
</dbReference>
<proteinExistence type="predicted"/>
<dbReference type="PROSITE" id="PS51387">
    <property type="entry name" value="FAD_PCMH"/>
    <property type="match status" value="1"/>
</dbReference>
<dbReference type="InterPro" id="IPR002346">
    <property type="entry name" value="Mopterin_DH_FAD-bd"/>
</dbReference>
<sequence length="270" mass="28630">MDLNTIDEITGAADAGVWRAGDGWLAGGTYLFSEPQPHLHRLRDLTTLGWPALTATPDGLQIAATCTIAELARLAAPTWPVCDPLFRQCADAFLASFKIQNVATVGGNLCAALPAGPMTSLTAALDGRCTLESLDGTHRQLAVTDFVTGDGTTALRPGEFLRSIVLPATALTGRAAFRQGSLHPLGRSAALVIGRIDAGTETLVLTVTASTCRPIQFRFAQLPTTAELRAAIDALPADVWVDDVHGAPAWRRHLTERFAAEVRDELAVGR</sequence>
<dbReference type="STRING" id="134849.SAMN05443668_10179"/>
<evidence type="ECO:0000313" key="2">
    <source>
        <dbReference type="EMBL" id="SHM23834.1"/>
    </source>
</evidence>
<dbReference type="InterPro" id="IPR051312">
    <property type="entry name" value="Diverse_Substr_Oxidored"/>
</dbReference>
<dbReference type="OrthoDB" id="3574189at2"/>
<dbReference type="InterPro" id="IPR036318">
    <property type="entry name" value="FAD-bd_PCMH-like_sf"/>
</dbReference>
<name>A0A1M7H5F3_9ACTN</name>
<dbReference type="InterPro" id="IPR016169">
    <property type="entry name" value="FAD-bd_PCMH_sub2"/>
</dbReference>
<dbReference type="AlphaFoldDB" id="A0A1M7H5F3"/>
<organism evidence="2 3">
    <name type="scientific">Cryptosporangium aurantiacum</name>
    <dbReference type="NCBI Taxonomy" id="134849"/>
    <lineage>
        <taxon>Bacteria</taxon>
        <taxon>Bacillati</taxon>
        <taxon>Actinomycetota</taxon>
        <taxon>Actinomycetes</taxon>
        <taxon>Cryptosporangiales</taxon>
        <taxon>Cryptosporangiaceae</taxon>
        <taxon>Cryptosporangium</taxon>
    </lineage>
</organism>
<dbReference type="GO" id="GO:0016491">
    <property type="term" value="F:oxidoreductase activity"/>
    <property type="evidence" value="ECO:0007669"/>
    <property type="project" value="InterPro"/>
</dbReference>
<dbReference type="Gene3D" id="3.30.465.10">
    <property type="match status" value="1"/>
</dbReference>
<protein>
    <submittedName>
        <fullName evidence="2">CO or xanthine dehydrogenase, FAD-binding subunit</fullName>
    </submittedName>
</protein>